<dbReference type="EMBL" id="JABBCP010000005">
    <property type="protein sequence ID" value="NMF56016.1"/>
    <property type="molecule type" value="Genomic_DNA"/>
</dbReference>
<comment type="caution">
    <text evidence="1">The sequence shown here is derived from an EMBL/GenBank/DDBJ whole genome shotgun (WGS) entry which is preliminary data.</text>
</comment>
<name>A0A7X9UCJ1_9ACTN</name>
<proteinExistence type="predicted"/>
<keyword evidence="2" id="KW-1185">Reference proteome</keyword>
<dbReference type="SUPFAM" id="SSF53474">
    <property type="entry name" value="alpha/beta-Hydrolases"/>
    <property type="match status" value="1"/>
</dbReference>
<gene>
    <name evidence="1" type="ORF">HF320_06720</name>
</gene>
<organism evidence="1 2">
    <name type="scientific">Collinsella acetigenes</name>
    <dbReference type="NCBI Taxonomy" id="2713419"/>
    <lineage>
        <taxon>Bacteria</taxon>
        <taxon>Bacillati</taxon>
        <taxon>Actinomycetota</taxon>
        <taxon>Coriobacteriia</taxon>
        <taxon>Coriobacteriales</taxon>
        <taxon>Coriobacteriaceae</taxon>
        <taxon>Collinsella</taxon>
    </lineage>
</organism>
<dbReference type="InterPro" id="IPR029058">
    <property type="entry name" value="AB_hydrolase_fold"/>
</dbReference>
<dbReference type="InterPro" id="IPR024499">
    <property type="entry name" value="Mbeg1-like"/>
</dbReference>
<evidence type="ECO:0000313" key="1">
    <source>
        <dbReference type="EMBL" id="NMF56016.1"/>
    </source>
</evidence>
<dbReference type="Pfam" id="PF11187">
    <property type="entry name" value="Mbeg1-like"/>
    <property type="match status" value="1"/>
</dbReference>
<protein>
    <submittedName>
        <fullName evidence="1">DUF2974 domain-containing protein</fullName>
    </submittedName>
</protein>
<accession>A0A7X9UCJ1</accession>
<sequence length="409" mass="44718">MSASGNFLTYAQTALDTWNERPFCAVDSLVLSWLAYYRLPADCPSVNTWKGVDVRDLLRLECRESMTGELWDPRGSWDLLVAVCANPRYRGMRVCGYRAVFDAAAEEQFAAMTFCLPNGSVYIAFRGTDSTMVGWKEDFNMSFRCPVPAQTTATSYLESAALALDGPLMCGGHSKGGNLAVYAASMCDPAVRERLVRVYSHDGPGFNETFLGGAEYQALAAAGKIDKTLPRSSIIGMIFEHQEDYAVVESCDFGLLQHNPFSWVVPQGATDFAYCEGLSAGARYMDDALAAWVSGVTPAERGRFIDELFGLLSVTGAKHFSDIAADWQQNVPKILSALSEVDSDTRRFLIDTLAAFARCALTPKLPELSSLTETLRASLPLERIDGVSAWRDKVAAILREYGSGSNKAL</sequence>
<reference evidence="1 2" key="1">
    <citation type="submission" date="2020-04" db="EMBL/GenBank/DDBJ databases">
        <title>Collinsella sp. KGMB02528 nov., an anaerobic actinobacterium isolated from human feces.</title>
        <authorList>
            <person name="Han K.-I."/>
            <person name="Eom M.K."/>
            <person name="Kim J.-S."/>
            <person name="Lee K.C."/>
            <person name="Suh M.K."/>
            <person name="Park S.-H."/>
            <person name="Lee J.H."/>
            <person name="Kang S.W."/>
            <person name="Park J.-E."/>
            <person name="Oh B.S."/>
            <person name="Yu S.Y."/>
            <person name="Choi S.-H."/>
            <person name="Lee D.H."/>
            <person name="Yoon H."/>
            <person name="Kim B.-Y."/>
            <person name="Lee J.H."/>
            <person name="Lee J.-S."/>
        </authorList>
    </citation>
    <scope>NUCLEOTIDE SEQUENCE [LARGE SCALE GENOMIC DNA]</scope>
    <source>
        <strain evidence="1 2">KGMB02528</strain>
    </source>
</reference>
<dbReference type="AlphaFoldDB" id="A0A7X9UCJ1"/>
<dbReference type="Proteomes" id="UP000546970">
    <property type="component" value="Unassembled WGS sequence"/>
</dbReference>
<evidence type="ECO:0000313" key="2">
    <source>
        <dbReference type="Proteomes" id="UP000546970"/>
    </source>
</evidence>